<dbReference type="EMBL" id="FQNC01000048">
    <property type="protein sequence ID" value="SGY78689.1"/>
    <property type="molecule type" value="Genomic_DNA"/>
</dbReference>
<proteinExistence type="predicted"/>
<gene>
    <name evidence="1" type="primary">BQ5605_C008g04914</name>
    <name evidence="1" type="ORF">BQ5605_C008G04914</name>
</gene>
<dbReference type="AlphaFoldDB" id="A0A2X0P7A3"/>
<evidence type="ECO:0000313" key="1">
    <source>
        <dbReference type="EMBL" id="SGY78689.1"/>
    </source>
</evidence>
<reference evidence="1 2" key="1">
    <citation type="submission" date="2016-11" db="EMBL/GenBank/DDBJ databases">
        <authorList>
            <person name="Jaros S."/>
            <person name="Januszkiewicz K."/>
            <person name="Wedrychowicz H."/>
        </authorList>
    </citation>
    <scope>NUCLEOTIDE SEQUENCE [LARGE SCALE GENOMIC DNA]</scope>
</reference>
<evidence type="ECO:0000313" key="2">
    <source>
        <dbReference type="Proteomes" id="UP000249464"/>
    </source>
</evidence>
<organism evidence="1 2">
    <name type="scientific">Microbotryum silenes-dioicae</name>
    <dbReference type="NCBI Taxonomy" id="796604"/>
    <lineage>
        <taxon>Eukaryota</taxon>
        <taxon>Fungi</taxon>
        <taxon>Dikarya</taxon>
        <taxon>Basidiomycota</taxon>
        <taxon>Pucciniomycotina</taxon>
        <taxon>Microbotryomycetes</taxon>
        <taxon>Microbotryales</taxon>
        <taxon>Microbotryaceae</taxon>
        <taxon>Microbotryum</taxon>
    </lineage>
</organism>
<protein>
    <submittedName>
        <fullName evidence="1">BQ5605_C008g04914 protein</fullName>
    </submittedName>
</protein>
<sequence>MPCKLVASTETGYNKVGTTCVSKTPVYDSYKCPSCPKGNGTPCNSSGKCLSGKYGCIVLHPIFVLIMVLGRGDHQCNINCNTGYKRVTGACLPNTPVFDVIKCPTPICTSAGKCDITCDTGYHNKCKSGFMNVSGQCVPDSRSLARQLPDHQERRARRHRCFHRCMRRVLRGCASFDIWGRQPVRLPLIRGGEFDGFRYSHGVVHDGVPRQCSDYHRKCPADVANKFCYNNVPKQS</sequence>
<dbReference type="Proteomes" id="UP000249464">
    <property type="component" value="Unassembled WGS sequence"/>
</dbReference>
<name>A0A2X0P7A3_9BASI</name>
<accession>A0A2X0P7A3</accession>
<keyword evidence="2" id="KW-1185">Reference proteome</keyword>